<proteinExistence type="predicted"/>
<name>A0A165GR52_9APHY</name>
<dbReference type="STRING" id="1314785.A0A165GR52"/>
<dbReference type="RefSeq" id="XP_040768432.1">
    <property type="nucleotide sequence ID" value="XM_040902103.1"/>
</dbReference>
<protein>
    <submittedName>
        <fullName evidence="1">Uncharacterized protein</fullName>
    </submittedName>
</protein>
<reference evidence="1 2" key="1">
    <citation type="journal article" date="2016" name="Mol. Biol. Evol.">
        <title>Comparative Genomics of Early-Diverging Mushroom-Forming Fungi Provides Insights into the Origins of Lignocellulose Decay Capabilities.</title>
        <authorList>
            <person name="Nagy L.G."/>
            <person name="Riley R."/>
            <person name="Tritt A."/>
            <person name="Adam C."/>
            <person name="Daum C."/>
            <person name="Floudas D."/>
            <person name="Sun H."/>
            <person name="Yadav J.S."/>
            <person name="Pangilinan J."/>
            <person name="Larsson K.H."/>
            <person name="Matsuura K."/>
            <person name="Barry K."/>
            <person name="Labutti K."/>
            <person name="Kuo R."/>
            <person name="Ohm R.A."/>
            <person name="Bhattacharya S.S."/>
            <person name="Shirouzu T."/>
            <person name="Yoshinaga Y."/>
            <person name="Martin F.M."/>
            <person name="Grigoriev I.V."/>
            <person name="Hibbett D.S."/>
        </authorList>
    </citation>
    <scope>NUCLEOTIDE SEQUENCE [LARGE SCALE GENOMIC DNA]</scope>
    <source>
        <strain evidence="1 2">93-53</strain>
    </source>
</reference>
<gene>
    <name evidence="1" type="ORF">LAESUDRAFT_345595</name>
</gene>
<evidence type="ECO:0000313" key="1">
    <source>
        <dbReference type="EMBL" id="KZT10692.1"/>
    </source>
</evidence>
<keyword evidence="2" id="KW-1185">Reference proteome</keyword>
<dbReference type="PANTHER" id="PTHR33129:SF3">
    <property type="entry name" value="HOT SPOT (RHS) PROTEIN, PUTATIVE-RELATED"/>
    <property type="match status" value="1"/>
</dbReference>
<organism evidence="1 2">
    <name type="scientific">Laetiporus sulphureus 93-53</name>
    <dbReference type="NCBI Taxonomy" id="1314785"/>
    <lineage>
        <taxon>Eukaryota</taxon>
        <taxon>Fungi</taxon>
        <taxon>Dikarya</taxon>
        <taxon>Basidiomycota</taxon>
        <taxon>Agaricomycotina</taxon>
        <taxon>Agaricomycetes</taxon>
        <taxon>Polyporales</taxon>
        <taxon>Laetiporus</taxon>
    </lineage>
</organism>
<dbReference type="EMBL" id="KV427608">
    <property type="protein sequence ID" value="KZT10692.1"/>
    <property type="molecule type" value="Genomic_DNA"/>
</dbReference>
<evidence type="ECO:0000313" key="2">
    <source>
        <dbReference type="Proteomes" id="UP000076871"/>
    </source>
</evidence>
<dbReference type="Proteomes" id="UP000076871">
    <property type="component" value="Unassembled WGS sequence"/>
</dbReference>
<dbReference type="OrthoDB" id="2758819at2759"/>
<dbReference type="PANTHER" id="PTHR33129">
    <property type="entry name" value="PROTEIN KINASE DOMAIN-CONTAINING PROTEIN-RELATED"/>
    <property type="match status" value="1"/>
</dbReference>
<dbReference type="InterPro" id="IPR052980">
    <property type="entry name" value="Crinkler_effector"/>
</dbReference>
<sequence>MQVLPHLDRDILVLESYRRVFDRAWRLYLKSSGLGIVLTGQPGIGKSVWLWYALTRLLRKHQVILFSYGHAIYLFHFDGVYSFQGNVFGTRHLPQPPPGTFIWGLIDSDKVVEEPSPELTSPPIFPIHAASLDRKRYKEWRKQREALTWGLRLWEREELVAGLELQEEYADLYETVVSILRGEGILRNLSPLVMTIEASTVAPNMLSKRWERKNPRNSHAK</sequence>
<dbReference type="InParanoid" id="A0A165GR52"/>
<dbReference type="GeneID" id="63819134"/>
<dbReference type="AlphaFoldDB" id="A0A165GR52"/>
<accession>A0A165GR52</accession>